<name>A0A915ELR7_9BILA</name>
<dbReference type="Proteomes" id="UP000887574">
    <property type="component" value="Unplaced"/>
</dbReference>
<dbReference type="AlphaFoldDB" id="A0A915ELR7"/>
<protein>
    <submittedName>
        <fullName evidence="2">Uncharacterized protein</fullName>
    </submittedName>
</protein>
<proteinExistence type="predicted"/>
<organism evidence="1 2">
    <name type="scientific">Ditylenchus dipsaci</name>
    <dbReference type="NCBI Taxonomy" id="166011"/>
    <lineage>
        <taxon>Eukaryota</taxon>
        <taxon>Metazoa</taxon>
        <taxon>Ecdysozoa</taxon>
        <taxon>Nematoda</taxon>
        <taxon>Chromadorea</taxon>
        <taxon>Rhabditida</taxon>
        <taxon>Tylenchina</taxon>
        <taxon>Tylenchomorpha</taxon>
        <taxon>Sphaerularioidea</taxon>
        <taxon>Anguinidae</taxon>
        <taxon>Anguininae</taxon>
        <taxon>Ditylenchus</taxon>
    </lineage>
</organism>
<evidence type="ECO:0000313" key="2">
    <source>
        <dbReference type="WBParaSite" id="jg8097"/>
    </source>
</evidence>
<sequence length="100" mass="12071">MHEKDNSQQARHLIQINRSNRNFLTSRRQLETRRQEWQKLLFPQLQSRNNTLVDYPRLVHGYEDPVGAKFWLQKEDINKSKRTDNLLVVDERLPFEQPAT</sequence>
<keyword evidence="1" id="KW-1185">Reference proteome</keyword>
<evidence type="ECO:0000313" key="1">
    <source>
        <dbReference type="Proteomes" id="UP000887574"/>
    </source>
</evidence>
<reference evidence="2" key="1">
    <citation type="submission" date="2022-11" db="UniProtKB">
        <authorList>
            <consortium name="WormBaseParasite"/>
        </authorList>
    </citation>
    <scope>IDENTIFICATION</scope>
</reference>
<dbReference type="WBParaSite" id="jg8097">
    <property type="protein sequence ID" value="jg8097"/>
    <property type="gene ID" value="jg8097"/>
</dbReference>
<accession>A0A915ELR7</accession>